<feature type="transmembrane region" description="Helical" evidence="8">
    <location>
        <begin position="143"/>
        <end position="161"/>
    </location>
</feature>
<keyword evidence="7 8" id="KW-0472">Membrane</keyword>
<evidence type="ECO:0000313" key="10">
    <source>
        <dbReference type="Proteomes" id="UP001060336"/>
    </source>
</evidence>
<dbReference type="InterPro" id="IPR007227">
    <property type="entry name" value="Cell_shape_determining_MreD"/>
</dbReference>
<name>A0A9J7ASK9_9PROT</name>
<evidence type="ECO:0000256" key="7">
    <source>
        <dbReference type="ARBA" id="ARBA00023136"/>
    </source>
</evidence>
<dbReference type="RefSeq" id="WP_257768179.1">
    <property type="nucleotide sequence ID" value="NZ_CP102480.1"/>
</dbReference>
<feature type="transmembrane region" description="Helical" evidence="8">
    <location>
        <begin position="107"/>
        <end position="137"/>
    </location>
</feature>
<protein>
    <submittedName>
        <fullName evidence="9">Rod shape-determining protein MreD</fullName>
    </submittedName>
</protein>
<evidence type="ECO:0000256" key="3">
    <source>
        <dbReference type="ARBA" id="ARBA00022475"/>
    </source>
</evidence>
<feature type="transmembrane region" description="Helical" evidence="8">
    <location>
        <begin position="78"/>
        <end position="95"/>
    </location>
</feature>
<sequence>MKSAFVQRMDLWARHLMPAATTLFLVLLSAVPLGIPGYAQVAPSLTLMSVFYWAVYRPDLMPPSLVFLVGLAEDLLNGYPFGLTAIVFLGVYGITGTQRPTFLSKPFFIVWGGFVVISFGAFLLGWMLMSVFTLSWIFPDTVLFRFGLTATLFPAAAWIFVRIHRYLVR</sequence>
<keyword evidence="10" id="KW-1185">Reference proteome</keyword>
<keyword evidence="3" id="KW-1003">Cell membrane</keyword>
<evidence type="ECO:0000256" key="1">
    <source>
        <dbReference type="ARBA" id="ARBA00004651"/>
    </source>
</evidence>
<comment type="similarity">
    <text evidence="2">Belongs to the MreD family.</text>
</comment>
<dbReference type="EMBL" id="CP102480">
    <property type="protein sequence ID" value="UUX49489.1"/>
    <property type="molecule type" value="Genomic_DNA"/>
</dbReference>
<dbReference type="KEGG" id="naci:NUH88_19070"/>
<gene>
    <name evidence="9" type="ORF">NUH88_19070</name>
</gene>
<dbReference type="Proteomes" id="UP001060336">
    <property type="component" value="Chromosome"/>
</dbReference>
<evidence type="ECO:0000256" key="4">
    <source>
        <dbReference type="ARBA" id="ARBA00022692"/>
    </source>
</evidence>
<evidence type="ECO:0000256" key="8">
    <source>
        <dbReference type="SAM" id="Phobius"/>
    </source>
</evidence>
<evidence type="ECO:0000256" key="2">
    <source>
        <dbReference type="ARBA" id="ARBA00007776"/>
    </source>
</evidence>
<comment type="subcellular location">
    <subcellularLocation>
        <location evidence="1">Cell membrane</location>
        <topology evidence="1">Multi-pass membrane protein</topology>
    </subcellularLocation>
</comment>
<evidence type="ECO:0000313" key="9">
    <source>
        <dbReference type="EMBL" id="UUX49489.1"/>
    </source>
</evidence>
<keyword evidence="5" id="KW-0133">Cell shape</keyword>
<accession>A0A9J7ASK9</accession>
<proteinExistence type="inferred from homology"/>
<reference evidence="9" key="1">
    <citation type="submission" date="2022-08" db="EMBL/GenBank/DDBJ databases">
        <title>Nisaea acidiphila sp. nov., isolated from a marine algal debris and emended description of the genus Nisaea Urios et al. 2008.</title>
        <authorList>
            <person name="Kwon K."/>
        </authorList>
    </citation>
    <scope>NUCLEOTIDE SEQUENCE</scope>
    <source>
        <strain evidence="9">MEBiC11861</strain>
    </source>
</reference>
<dbReference type="Pfam" id="PF04093">
    <property type="entry name" value="MreD"/>
    <property type="match status" value="1"/>
</dbReference>
<dbReference type="GO" id="GO:0008360">
    <property type="term" value="P:regulation of cell shape"/>
    <property type="evidence" value="ECO:0007669"/>
    <property type="project" value="UniProtKB-KW"/>
</dbReference>
<dbReference type="GO" id="GO:0005886">
    <property type="term" value="C:plasma membrane"/>
    <property type="evidence" value="ECO:0007669"/>
    <property type="project" value="UniProtKB-SubCell"/>
</dbReference>
<keyword evidence="6 8" id="KW-1133">Transmembrane helix</keyword>
<organism evidence="9 10">
    <name type="scientific">Nisaea acidiphila</name>
    <dbReference type="NCBI Taxonomy" id="1862145"/>
    <lineage>
        <taxon>Bacteria</taxon>
        <taxon>Pseudomonadati</taxon>
        <taxon>Pseudomonadota</taxon>
        <taxon>Alphaproteobacteria</taxon>
        <taxon>Rhodospirillales</taxon>
        <taxon>Thalassobaculaceae</taxon>
        <taxon>Nisaea</taxon>
    </lineage>
</organism>
<keyword evidence="4 8" id="KW-0812">Transmembrane</keyword>
<evidence type="ECO:0000256" key="6">
    <source>
        <dbReference type="ARBA" id="ARBA00022989"/>
    </source>
</evidence>
<evidence type="ECO:0000256" key="5">
    <source>
        <dbReference type="ARBA" id="ARBA00022960"/>
    </source>
</evidence>
<dbReference type="AlphaFoldDB" id="A0A9J7ASK9"/>